<sequence>MNNRAAREKPLFHRGSPSRLGGSNRLTLLPLLPRLLRCAHATARRPPTGIRLRSPAGSPSPSPLWVSTGLANLPDLCHTASGDRPSCDPHVWPRAGSVSAE</sequence>
<proteinExistence type="predicted"/>
<organism evidence="2 3">
    <name type="scientific">Pleurodeles waltl</name>
    <name type="common">Iberian ribbed newt</name>
    <dbReference type="NCBI Taxonomy" id="8319"/>
    <lineage>
        <taxon>Eukaryota</taxon>
        <taxon>Metazoa</taxon>
        <taxon>Chordata</taxon>
        <taxon>Craniata</taxon>
        <taxon>Vertebrata</taxon>
        <taxon>Euteleostomi</taxon>
        <taxon>Amphibia</taxon>
        <taxon>Batrachia</taxon>
        <taxon>Caudata</taxon>
        <taxon>Salamandroidea</taxon>
        <taxon>Salamandridae</taxon>
        <taxon>Pleurodelinae</taxon>
        <taxon>Pleurodeles</taxon>
    </lineage>
</organism>
<gene>
    <name evidence="2" type="ORF">NDU88_009384</name>
</gene>
<keyword evidence="3" id="KW-1185">Reference proteome</keyword>
<comment type="caution">
    <text evidence="2">The sequence shown here is derived from an EMBL/GenBank/DDBJ whole genome shotgun (WGS) entry which is preliminary data.</text>
</comment>
<name>A0AAV7PSB3_PLEWA</name>
<dbReference type="EMBL" id="JANPWB010000011">
    <property type="protein sequence ID" value="KAJ1131041.1"/>
    <property type="molecule type" value="Genomic_DNA"/>
</dbReference>
<protein>
    <submittedName>
        <fullName evidence="2">Uncharacterized protein</fullName>
    </submittedName>
</protein>
<evidence type="ECO:0000313" key="3">
    <source>
        <dbReference type="Proteomes" id="UP001066276"/>
    </source>
</evidence>
<reference evidence="2" key="1">
    <citation type="journal article" date="2022" name="bioRxiv">
        <title>Sequencing and chromosome-scale assembly of the giantPleurodeles waltlgenome.</title>
        <authorList>
            <person name="Brown T."/>
            <person name="Elewa A."/>
            <person name="Iarovenko S."/>
            <person name="Subramanian E."/>
            <person name="Araus A.J."/>
            <person name="Petzold A."/>
            <person name="Susuki M."/>
            <person name="Suzuki K.-i.T."/>
            <person name="Hayashi T."/>
            <person name="Toyoda A."/>
            <person name="Oliveira C."/>
            <person name="Osipova E."/>
            <person name="Leigh N.D."/>
            <person name="Simon A."/>
            <person name="Yun M.H."/>
        </authorList>
    </citation>
    <scope>NUCLEOTIDE SEQUENCE</scope>
    <source>
        <strain evidence="2">20211129_DDA</strain>
        <tissue evidence="2">Liver</tissue>
    </source>
</reference>
<accession>A0AAV7PSB3</accession>
<evidence type="ECO:0000256" key="1">
    <source>
        <dbReference type="SAM" id="MobiDB-lite"/>
    </source>
</evidence>
<evidence type="ECO:0000313" key="2">
    <source>
        <dbReference type="EMBL" id="KAJ1131041.1"/>
    </source>
</evidence>
<feature type="region of interest" description="Disordered" evidence="1">
    <location>
        <begin position="82"/>
        <end position="101"/>
    </location>
</feature>
<dbReference type="AlphaFoldDB" id="A0AAV7PSB3"/>
<dbReference type="Proteomes" id="UP001066276">
    <property type="component" value="Chromosome 7"/>
</dbReference>